<dbReference type="PANTHER" id="PTHR35079:SF1">
    <property type="entry name" value="LUNG ADENOMA SUSCEPTIBILITY PROTEIN 2"/>
    <property type="match status" value="1"/>
</dbReference>
<accession>A0A8C4RS21</accession>
<evidence type="ECO:0000313" key="2">
    <source>
        <dbReference type="Proteomes" id="UP000694620"/>
    </source>
</evidence>
<name>A0A8C4RS21_ERPCA</name>
<dbReference type="Ensembl" id="ENSECRT00000006196.1">
    <property type="protein sequence ID" value="ENSECRP00000006097.1"/>
    <property type="gene ID" value="ENSECRG00000004065.1"/>
</dbReference>
<sequence>MDVRSNICSPESTVTALLASSGYLKSTLSNDVDSAVIMFKDKKYESATEALNAYIEDFEQSCEASVKSPGKLKLSRSSSNNSNRFGLHMKNKDVLKGSLSNKELSMLDLPIGQPFPRNSDLVSLTTDDLLALPPDGSLPVTRTSAALSRSDRLRSLDFSSFSTTYRRPTSLNASKFSSKDLELPEVRLPSPRNRIHVTKNNSEDFDQKHSTFRKYMDVTDLHLKHTFSAPSTLTNHKQTEPELTTFTFNNYPRWLTSWKSEMDFSGISSLPDTKYPLWLRECDLASEASGNTESNKQIVEDVTLDKNHPFKRYADWQNNQQKEVWDNLHQDNLNNLLNCARETITKSNGLLTPKHVSVLGKGQLDTTTRNGRIGSPFEFERRNGFTEPFQDHKMNLLSHKAEKSRSLRQSCNIKENVSIQTEDVLDADRSWDNPPIIFNPPVPVDGEEELELESRGKTKLIENYLTDCINSTNEAVCSNSSGGSFRKHHGPVETLKHMMFSLQSVEQCFNSEQTHLQEMSDKLDLEKPVENFETAAGSQSLQRALHHLVRLKNLVDDMNEEKDLDSVIHNGIHVTSDGK</sequence>
<dbReference type="PANTHER" id="PTHR35079">
    <property type="entry name" value="LUNG ADENOMA SUSCEPTIBILITY PROTEIN 2"/>
    <property type="match status" value="1"/>
</dbReference>
<proteinExistence type="predicted"/>
<protein>
    <submittedName>
        <fullName evidence="1">Chromosome 18 open reading frame 54</fullName>
    </submittedName>
</protein>
<reference evidence="1" key="2">
    <citation type="submission" date="2025-08" db="UniProtKB">
        <authorList>
            <consortium name="Ensembl"/>
        </authorList>
    </citation>
    <scope>IDENTIFICATION</scope>
</reference>
<reference evidence="1" key="3">
    <citation type="submission" date="2025-09" db="UniProtKB">
        <authorList>
            <consortium name="Ensembl"/>
        </authorList>
    </citation>
    <scope>IDENTIFICATION</scope>
</reference>
<gene>
    <name evidence="1" type="primary">C18orf54</name>
</gene>
<keyword evidence="2" id="KW-1185">Reference proteome</keyword>
<reference evidence="1" key="1">
    <citation type="submission" date="2021-06" db="EMBL/GenBank/DDBJ databases">
        <authorList>
            <consortium name="Wellcome Sanger Institute Data Sharing"/>
        </authorList>
    </citation>
    <scope>NUCLEOTIDE SEQUENCE [LARGE SCALE GENOMIC DNA]</scope>
</reference>
<dbReference type="InterPro" id="IPR052679">
    <property type="entry name" value="Cell_Prolif_Regulator"/>
</dbReference>
<organism evidence="1 2">
    <name type="scientific">Erpetoichthys calabaricus</name>
    <name type="common">Rope fish</name>
    <name type="synonym">Calamoichthys calabaricus</name>
    <dbReference type="NCBI Taxonomy" id="27687"/>
    <lineage>
        <taxon>Eukaryota</taxon>
        <taxon>Metazoa</taxon>
        <taxon>Chordata</taxon>
        <taxon>Craniata</taxon>
        <taxon>Vertebrata</taxon>
        <taxon>Euteleostomi</taxon>
        <taxon>Actinopterygii</taxon>
        <taxon>Polypteriformes</taxon>
        <taxon>Polypteridae</taxon>
        <taxon>Erpetoichthys</taxon>
    </lineage>
</organism>
<dbReference type="AlphaFoldDB" id="A0A8C4RS21"/>
<evidence type="ECO:0000313" key="1">
    <source>
        <dbReference type="Ensembl" id="ENSECRP00000006097.1"/>
    </source>
</evidence>
<dbReference type="GeneTree" id="ENSGT00390000008823"/>
<dbReference type="Proteomes" id="UP000694620">
    <property type="component" value="Chromosome 5"/>
</dbReference>